<gene>
    <name evidence="1" type="ORF">OMM_08888</name>
</gene>
<accession>A0A1V1P685</accession>
<comment type="caution">
    <text evidence="1">The sequence shown here is derived from an EMBL/GenBank/DDBJ whole genome shotgun (WGS) entry which is preliminary data.</text>
</comment>
<reference evidence="2" key="1">
    <citation type="submission" date="2012-11" db="EMBL/GenBank/DDBJ databases">
        <authorList>
            <person name="Lucero-Rivera Y.E."/>
            <person name="Tovar-Ramirez D."/>
        </authorList>
    </citation>
    <scope>NUCLEOTIDE SEQUENCE [LARGE SCALE GENOMIC DNA]</scope>
    <source>
        <strain evidence="2">Araruama</strain>
    </source>
</reference>
<dbReference type="InterPro" id="IPR021803">
    <property type="entry name" value="DUF3373"/>
</dbReference>
<proteinExistence type="predicted"/>
<name>A0A1V1P685_9BACT</name>
<evidence type="ECO:0000313" key="2">
    <source>
        <dbReference type="Proteomes" id="UP000189670"/>
    </source>
</evidence>
<sequence length="424" mass="48771">MHTQVGSWLRFHSRLSMTHIWADDDYPIYPELNLINESRIESDISLKVERVYADIFFEPVENLPIAFTFGRLPTTDGFPTNLREDSARKSTYPSMAYDIESDGLGLSIDVSHFTRLKNSAYRLVYIRRCEDVETVSFGKQLSHKNGVYRLDDLRSSNLEIYISQFETLLPGIFHDTLFLVNLVYIPNVPPQDMRYSDDAYPFYYDDSGLLFIEKPESIGTGWKTSVYLESKNFLNLHIDAFLGVGYMESTAKGALKFMINPSALGLMGEPVLARDAYKKYESHLDDYPNAVPVLKQLQAAPPAIGLINNDGVSNRNAHAFHLGGRFQMPFPQINNPKVGIEYNYGSQYWLGFSEASEDPLHKLSNRGSTWDIYYIQPVNQYLTFRMGYTDMKKDYDHGLSFYFGRPNPVDHHILNMYFLMDARF</sequence>
<organism evidence="1 2">
    <name type="scientific">Candidatus Magnetoglobus multicellularis str. Araruama</name>
    <dbReference type="NCBI Taxonomy" id="890399"/>
    <lineage>
        <taxon>Bacteria</taxon>
        <taxon>Pseudomonadati</taxon>
        <taxon>Thermodesulfobacteriota</taxon>
        <taxon>Desulfobacteria</taxon>
        <taxon>Desulfobacterales</taxon>
        <taxon>Desulfobacteraceae</taxon>
        <taxon>Candidatus Magnetoglobus</taxon>
    </lineage>
</organism>
<protein>
    <submittedName>
        <fullName evidence="1">Uncharacterized protein</fullName>
    </submittedName>
</protein>
<dbReference type="EMBL" id="ATBP01000441">
    <property type="protein sequence ID" value="ETR70341.1"/>
    <property type="molecule type" value="Genomic_DNA"/>
</dbReference>
<dbReference type="AlphaFoldDB" id="A0A1V1P685"/>
<dbReference type="Pfam" id="PF11853">
    <property type="entry name" value="DUF3373"/>
    <property type="match status" value="2"/>
</dbReference>
<evidence type="ECO:0000313" key="1">
    <source>
        <dbReference type="EMBL" id="ETR70341.1"/>
    </source>
</evidence>
<dbReference type="Proteomes" id="UP000189670">
    <property type="component" value="Unassembled WGS sequence"/>
</dbReference>